<dbReference type="Proteomes" id="UP001642409">
    <property type="component" value="Unassembled WGS sequence"/>
</dbReference>
<accession>A0ABP1H779</accession>
<protein>
    <submittedName>
        <fullName evidence="1">Hypothetical_protein</fullName>
    </submittedName>
</protein>
<dbReference type="EMBL" id="CAXDID020000019">
    <property type="protein sequence ID" value="CAL5985582.1"/>
    <property type="molecule type" value="Genomic_DNA"/>
</dbReference>
<name>A0ABP1H779_9EUKA</name>
<sequence>MTEYKPAMFFLILKCTMKMANARFRVILEITEITSVNIINQDQIIFAVHFAYIKQLLLHYTQTRLGKLHIQYSKFDSILICLFIISCDYDINSIIVVQVTTHKIQIERFVSYLVFQFQFAYLFFAIIQQHSSENVRNHIQSEVAYLVWFMFDYTTQYFSQSQNNYEYKYSYTLILYTRQRELGCVFELSTNTLLINLCRYIQVTKCGLL</sequence>
<keyword evidence="2" id="KW-1185">Reference proteome</keyword>
<proteinExistence type="predicted"/>
<comment type="caution">
    <text evidence="1">The sequence shown here is derived from an EMBL/GenBank/DDBJ whole genome shotgun (WGS) entry which is preliminary data.</text>
</comment>
<reference evidence="1 2" key="1">
    <citation type="submission" date="2024-07" db="EMBL/GenBank/DDBJ databases">
        <authorList>
            <person name="Akdeniz Z."/>
        </authorList>
    </citation>
    <scope>NUCLEOTIDE SEQUENCE [LARGE SCALE GENOMIC DNA]</scope>
</reference>
<evidence type="ECO:0000313" key="2">
    <source>
        <dbReference type="Proteomes" id="UP001642409"/>
    </source>
</evidence>
<gene>
    <name evidence="1" type="ORF">HINF_LOCUS8996</name>
</gene>
<evidence type="ECO:0000313" key="1">
    <source>
        <dbReference type="EMBL" id="CAL5985582.1"/>
    </source>
</evidence>
<organism evidence="1 2">
    <name type="scientific">Hexamita inflata</name>
    <dbReference type="NCBI Taxonomy" id="28002"/>
    <lineage>
        <taxon>Eukaryota</taxon>
        <taxon>Metamonada</taxon>
        <taxon>Diplomonadida</taxon>
        <taxon>Hexamitidae</taxon>
        <taxon>Hexamitinae</taxon>
        <taxon>Hexamita</taxon>
    </lineage>
</organism>